<evidence type="ECO:0000256" key="3">
    <source>
        <dbReference type="PROSITE-ProRule" id="PRU00023"/>
    </source>
</evidence>
<feature type="region of interest" description="Disordered" evidence="4">
    <location>
        <begin position="1"/>
        <end position="31"/>
    </location>
</feature>
<dbReference type="eggNOG" id="KOG0504">
    <property type="taxonomic scope" value="Eukaryota"/>
</dbReference>
<evidence type="ECO:0000256" key="1">
    <source>
        <dbReference type="ARBA" id="ARBA00022737"/>
    </source>
</evidence>
<dbReference type="Gene3D" id="1.25.40.20">
    <property type="entry name" value="Ankyrin repeat-containing domain"/>
    <property type="match status" value="1"/>
</dbReference>
<evidence type="ECO:0000313" key="5">
    <source>
        <dbReference type="EMBL" id="EME43664.1"/>
    </source>
</evidence>
<feature type="repeat" description="ANK" evidence="3">
    <location>
        <begin position="101"/>
        <end position="133"/>
    </location>
</feature>
<gene>
    <name evidence="5" type="ORF">DOTSEDRAFT_89449</name>
</gene>
<organism evidence="5 6">
    <name type="scientific">Dothistroma septosporum (strain NZE10 / CBS 128990)</name>
    <name type="common">Red band needle blight fungus</name>
    <name type="synonym">Mycosphaerella pini</name>
    <dbReference type="NCBI Taxonomy" id="675120"/>
    <lineage>
        <taxon>Eukaryota</taxon>
        <taxon>Fungi</taxon>
        <taxon>Dikarya</taxon>
        <taxon>Ascomycota</taxon>
        <taxon>Pezizomycotina</taxon>
        <taxon>Dothideomycetes</taxon>
        <taxon>Dothideomycetidae</taxon>
        <taxon>Mycosphaerellales</taxon>
        <taxon>Mycosphaerellaceae</taxon>
        <taxon>Dothistroma</taxon>
    </lineage>
</organism>
<dbReference type="SUPFAM" id="SSF48403">
    <property type="entry name" value="Ankyrin repeat"/>
    <property type="match status" value="1"/>
</dbReference>
<dbReference type="OrthoDB" id="366390at2759"/>
<dbReference type="Proteomes" id="UP000016933">
    <property type="component" value="Unassembled WGS sequence"/>
</dbReference>
<evidence type="ECO:0000256" key="4">
    <source>
        <dbReference type="SAM" id="MobiDB-lite"/>
    </source>
</evidence>
<evidence type="ECO:0000313" key="6">
    <source>
        <dbReference type="Proteomes" id="UP000016933"/>
    </source>
</evidence>
<feature type="repeat" description="ANK" evidence="3">
    <location>
        <begin position="68"/>
        <end position="100"/>
    </location>
</feature>
<dbReference type="STRING" id="675120.M2Y5Y2"/>
<keyword evidence="2 3" id="KW-0040">ANK repeat</keyword>
<name>M2Y5Y2_DOTSN</name>
<dbReference type="HOGENOM" id="CLU_000134_34_2_1"/>
<dbReference type="OMA" id="TARMFGK"/>
<dbReference type="AlphaFoldDB" id="M2Y5Y2"/>
<reference evidence="5 6" key="2">
    <citation type="journal article" date="2012" name="PLoS Pathog.">
        <title>Diverse lifestyles and strategies of plant pathogenesis encoded in the genomes of eighteen Dothideomycetes fungi.</title>
        <authorList>
            <person name="Ohm R.A."/>
            <person name="Feau N."/>
            <person name="Henrissat B."/>
            <person name="Schoch C.L."/>
            <person name="Horwitz B.A."/>
            <person name="Barry K.W."/>
            <person name="Condon B.J."/>
            <person name="Copeland A.C."/>
            <person name="Dhillon B."/>
            <person name="Glaser F."/>
            <person name="Hesse C.N."/>
            <person name="Kosti I."/>
            <person name="LaButti K."/>
            <person name="Lindquist E.A."/>
            <person name="Lucas S."/>
            <person name="Salamov A.A."/>
            <person name="Bradshaw R.E."/>
            <person name="Ciuffetti L."/>
            <person name="Hamelin R.C."/>
            <person name="Kema G.H.J."/>
            <person name="Lawrence C."/>
            <person name="Scott J.A."/>
            <person name="Spatafora J.W."/>
            <person name="Turgeon B.G."/>
            <person name="de Wit P.J.G.M."/>
            <person name="Zhong S."/>
            <person name="Goodwin S.B."/>
            <person name="Grigoriev I.V."/>
        </authorList>
    </citation>
    <scope>NUCLEOTIDE SEQUENCE [LARGE SCALE GENOMIC DNA]</scope>
    <source>
        <strain evidence="6">NZE10 / CBS 128990</strain>
    </source>
</reference>
<keyword evidence="6" id="KW-1185">Reference proteome</keyword>
<dbReference type="Pfam" id="PF12796">
    <property type="entry name" value="Ank_2"/>
    <property type="match status" value="1"/>
</dbReference>
<accession>M2Y5Y2</accession>
<evidence type="ECO:0000256" key="2">
    <source>
        <dbReference type="ARBA" id="ARBA00023043"/>
    </source>
</evidence>
<dbReference type="PROSITE" id="PS50297">
    <property type="entry name" value="ANK_REP_REGION"/>
    <property type="match status" value="2"/>
</dbReference>
<dbReference type="PROSITE" id="PS50088">
    <property type="entry name" value="ANK_REPEAT"/>
    <property type="match status" value="2"/>
</dbReference>
<dbReference type="SMART" id="SM00248">
    <property type="entry name" value="ANK"/>
    <property type="match status" value="2"/>
</dbReference>
<proteinExistence type="predicted"/>
<dbReference type="InterPro" id="IPR002110">
    <property type="entry name" value="Ankyrin_rpt"/>
</dbReference>
<dbReference type="InterPro" id="IPR036770">
    <property type="entry name" value="Ankyrin_rpt-contain_sf"/>
</dbReference>
<feature type="compositionally biased region" description="Low complexity" evidence="4">
    <location>
        <begin position="1"/>
        <end position="27"/>
    </location>
</feature>
<sequence length="160" mass="17253">MGLPQTPSESTQSQPTTTATQQPSKPSQLPPEALDLASKIFDFAREGKTAELRQYLTAGIPPNLTNHKGDTLIMLAAYHGHLDSVNLLLEKGADMDVLNDRGQSPIAGAVFKGYDEVVKVMAEAGADLAAGQPNAIDAARMFNRTEMLRLFRIDEEQGTS</sequence>
<reference evidence="6" key="1">
    <citation type="journal article" date="2012" name="PLoS Genet.">
        <title>The genomes of the fungal plant pathogens Cladosporium fulvum and Dothistroma septosporum reveal adaptation to different hosts and lifestyles but also signatures of common ancestry.</title>
        <authorList>
            <person name="de Wit P.J.G.M."/>
            <person name="van der Burgt A."/>
            <person name="Oekmen B."/>
            <person name="Stergiopoulos I."/>
            <person name="Abd-Elsalam K.A."/>
            <person name="Aerts A.L."/>
            <person name="Bahkali A.H."/>
            <person name="Beenen H.G."/>
            <person name="Chettri P."/>
            <person name="Cox M.P."/>
            <person name="Datema E."/>
            <person name="de Vries R.P."/>
            <person name="Dhillon B."/>
            <person name="Ganley A.R."/>
            <person name="Griffiths S.A."/>
            <person name="Guo Y."/>
            <person name="Hamelin R.C."/>
            <person name="Henrissat B."/>
            <person name="Kabir M.S."/>
            <person name="Jashni M.K."/>
            <person name="Kema G."/>
            <person name="Klaubauf S."/>
            <person name="Lapidus A."/>
            <person name="Levasseur A."/>
            <person name="Lindquist E."/>
            <person name="Mehrabi R."/>
            <person name="Ohm R.A."/>
            <person name="Owen T.J."/>
            <person name="Salamov A."/>
            <person name="Schwelm A."/>
            <person name="Schijlen E."/>
            <person name="Sun H."/>
            <person name="van den Burg H.A."/>
            <person name="van Ham R.C.H.J."/>
            <person name="Zhang S."/>
            <person name="Goodwin S.B."/>
            <person name="Grigoriev I.V."/>
            <person name="Collemare J."/>
            <person name="Bradshaw R.E."/>
        </authorList>
    </citation>
    <scope>NUCLEOTIDE SEQUENCE [LARGE SCALE GENOMIC DNA]</scope>
    <source>
        <strain evidence="6">NZE10 / CBS 128990</strain>
    </source>
</reference>
<dbReference type="PANTHER" id="PTHR24171">
    <property type="entry name" value="ANKYRIN REPEAT DOMAIN-CONTAINING PROTEIN 39-RELATED"/>
    <property type="match status" value="1"/>
</dbReference>
<keyword evidence="1" id="KW-0677">Repeat</keyword>
<protein>
    <submittedName>
        <fullName evidence="5">Uncharacterized protein</fullName>
    </submittedName>
</protein>
<dbReference type="EMBL" id="KB446540">
    <property type="protein sequence ID" value="EME43664.1"/>
    <property type="molecule type" value="Genomic_DNA"/>
</dbReference>